<dbReference type="Proteomes" id="UP001056132">
    <property type="component" value="Chromosome 1"/>
</dbReference>
<protein>
    <submittedName>
        <fullName evidence="2">Uncharacterized protein</fullName>
    </submittedName>
</protein>
<evidence type="ECO:0000313" key="3">
    <source>
        <dbReference type="Proteomes" id="UP001056132"/>
    </source>
</evidence>
<reference evidence="2" key="1">
    <citation type="journal article" date="2022" name="Microbiol. Resour. Announc.">
        <title>Genome Sequence of Cupriavidus campinensis Strain G5, a Member of a Bacterial Consortium Capable of Polyethylene Degradation.</title>
        <authorList>
            <person name="Schneider B."/>
            <person name="Pfeiffer F."/>
            <person name="Dyall-Smith M."/>
            <person name="Kunte H.J."/>
        </authorList>
    </citation>
    <scope>NUCLEOTIDE SEQUENCE</scope>
    <source>
        <strain evidence="2">G5</strain>
    </source>
</reference>
<accession>A0AAE9I3J4</accession>
<proteinExistence type="predicted"/>
<sequence length="500" mass="55181">MKVRQPSRDGPDAPARDTRQPGGALQRRVDASARMAAQSSRVSQLHAAPGTQTLKPLPSPGAAMPLQAKWEYVDVGGRERRYNLRDNGDGTHTHGATGEVYHHVGNRMHSQQPGVRVLTPVNAPVPASGPVTAVAPTTAHDPKNVLFEILESGKVNYLANTAAHRQQYAGKYIEMKPEMFSTFKNAGKRYGSSKVMDPVTLARYSYDDVKKLFHEWDPAKGDRRGQAVSTVAPTPGGVSANQALLDRLAKGELVDRRRADRTGENLSPFDVGSYATNVALKSDSGHSRNYQNLKNTPAWLAGSAVNRDHAPSGESQNVRGDPSAYNQAFAITIPNPEMHQVHSPTFGTDNSHKNGLEDDMEGTTDKRVELDAKYPALAFYRDAHFMLTQTEGQDYSASASHAWLDLSKPRNRVRQVGGYRNLHRRNTQIHKRLGAKRGFDPASPAYEFAVQPRIHKKKSKKQTQRLGIYKYSKVPKKTQGALAVERYIEHLIKTGEANMI</sequence>
<reference evidence="2" key="2">
    <citation type="submission" date="2022-05" db="EMBL/GenBank/DDBJ databases">
        <authorList>
            <person name="Kunte H.-J."/>
        </authorList>
    </citation>
    <scope>NUCLEOTIDE SEQUENCE</scope>
    <source>
        <strain evidence="2">G5</strain>
    </source>
</reference>
<gene>
    <name evidence="2" type="ORF">M5D45_07890</name>
</gene>
<dbReference type="EMBL" id="CP097330">
    <property type="protein sequence ID" value="URF05705.1"/>
    <property type="molecule type" value="Genomic_DNA"/>
</dbReference>
<dbReference type="KEGG" id="ccam:M5D45_07890"/>
<dbReference type="AlphaFoldDB" id="A0AAE9I3J4"/>
<feature type="region of interest" description="Disordered" evidence="1">
    <location>
        <begin position="1"/>
        <end position="63"/>
    </location>
</feature>
<evidence type="ECO:0000256" key="1">
    <source>
        <dbReference type="SAM" id="MobiDB-lite"/>
    </source>
</evidence>
<organism evidence="2 3">
    <name type="scientific">Cupriavidus campinensis</name>
    <dbReference type="NCBI Taxonomy" id="151783"/>
    <lineage>
        <taxon>Bacteria</taxon>
        <taxon>Pseudomonadati</taxon>
        <taxon>Pseudomonadota</taxon>
        <taxon>Betaproteobacteria</taxon>
        <taxon>Burkholderiales</taxon>
        <taxon>Burkholderiaceae</taxon>
        <taxon>Cupriavidus</taxon>
    </lineage>
</organism>
<dbReference type="RefSeq" id="WP_211943327.1">
    <property type="nucleotide sequence ID" value="NZ_CAJPVH010000018.1"/>
</dbReference>
<name>A0AAE9I3J4_9BURK</name>
<evidence type="ECO:0000313" key="2">
    <source>
        <dbReference type="EMBL" id="URF05705.1"/>
    </source>
</evidence>
<feature type="compositionally biased region" description="Basic and acidic residues" evidence="1">
    <location>
        <begin position="1"/>
        <end position="19"/>
    </location>
</feature>